<dbReference type="EMBL" id="CAAALY010026792">
    <property type="protein sequence ID" value="VEL16010.1"/>
    <property type="molecule type" value="Genomic_DNA"/>
</dbReference>
<dbReference type="AlphaFoldDB" id="A0A3S4ZZR0"/>
<evidence type="ECO:0000313" key="3">
    <source>
        <dbReference type="Proteomes" id="UP000784294"/>
    </source>
</evidence>
<comment type="caution">
    <text evidence="2">The sequence shown here is derived from an EMBL/GenBank/DDBJ whole genome shotgun (WGS) entry which is preliminary data.</text>
</comment>
<accession>A0A3S4ZZR0</accession>
<keyword evidence="3" id="KW-1185">Reference proteome</keyword>
<evidence type="ECO:0000313" key="2">
    <source>
        <dbReference type="EMBL" id="VEL16010.1"/>
    </source>
</evidence>
<evidence type="ECO:0000256" key="1">
    <source>
        <dbReference type="SAM" id="MobiDB-lite"/>
    </source>
</evidence>
<reference evidence="2" key="1">
    <citation type="submission" date="2018-11" db="EMBL/GenBank/DDBJ databases">
        <authorList>
            <consortium name="Pathogen Informatics"/>
        </authorList>
    </citation>
    <scope>NUCLEOTIDE SEQUENCE</scope>
</reference>
<protein>
    <submittedName>
        <fullName evidence="2">Uncharacterized protein</fullName>
    </submittedName>
</protein>
<organism evidence="2 3">
    <name type="scientific">Protopolystoma xenopodis</name>
    <dbReference type="NCBI Taxonomy" id="117903"/>
    <lineage>
        <taxon>Eukaryota</taxon>
        <taxon>Metazoa</taxon>
        <taxon>Spiralia</taxon>
        <taxon>Lophotrochozoa</taxon>
        <taxon>Platyhelminthes</taxon>
        <taxon>Monogenea</taxon>
        <taxon>Polyopisthocotylea</taxon>
        <taxon>Polystomatidea</taxon>
        <taxon>Polystomatidae</taxon>
        <taxon>Protopolystoma</taxon>
    </lineage>
</organism>
<dbReference type="Proteomes" id="UP000784294">
    <property type="component" value="Unassembled WGS sequence"/>
</dbReference>
<feature type="region of interest" description="Disordered" evidence="1">
    <location>
        <begin position="22"/>
        <end position="41"/>
    </location>
</feature>
<sequence length="91" mass="9959">MDACRGRDKEIIHCIGEGGLTCDGDKTEGDPASMTENKKLSKDQSGSHIARKIDSFVTIPFRVQSSACARPLCLLDPAAFCFHLIFGEWVD</sequence>
<proteinExistence type="predicted"/>
<gene>
    <name evidence="2" type="ORF">PXEA_LOCUS9450</name>
</gene>
<name>A0A3S4ZZR0_9PLAT</name>